<dbReference type="EMBL" id="JASBWU010000002">
    <property type="protein sequence ID" value="KAJ9124351.1"/>
    <property type="molecule type" value="Genomic_DNA"/>
</dbReference>
<dbReference type="Proteomes" id="UP001243375">
    <property type="component" value="Unassembled WGS sequence"/>
</dbReference>
<name>A0ACC2XLV3_9TREE</name>
<organism evidence="1 2">
    <name type="scientific">Naganishia vaughanmartiniae</name>
    <dbReference type="NCBI Taxonomy" id="1424756"/>
    <lineage>
        <taxon>Eukaryota</taxon>
        <taxon>Fungi</taxon>
        <taxon>Dikarya</taxon>
        <taxon>Basidiomycota</taxon>
        <taxon>Agaricomycotina</taxon>
        <taxon>Tremellomycetes</taxon>
        <taxon>Filobasidiales</taxon>
        <taxon>Filobasidiaceae</taxon>
        <taxon>Naganishia</taxon>
    </lineage>
</organism>
<evidence type="ECO:0000313" key="2">
    <source>
        <dbReference type="Proteomes" id="UP001243375"/>
    </source>
</evidence>
<evidence type="ECO:0000313" key="1">
    <source>
        <dbReference type="EMBL" id="KAJ9124351.1"/>
    </source>
</evidence>
<keyword evidence="2" id="KW-1185">Reference proteome</keyword>
<reference evidence="1" key="1">
    <citation type="submission" date="2023-04" db="EMBL/GenBank/DDBJ databases">
        <title>Draft Genome sequencing of Naganishia species isolated from polar environments using Oxford Nanopore Technology.</title>
        <authorList>
            <person name="Leo P."/>
            <person name="Venkateswaran K."/>
        </authorList>
    </citation>
    <scope>NUCLEOTIDE SEQUENCE</scope>
    <source>
        <strain evidence="1">MNA-CCFEE 5425</strain>
    </source>
</reference>
<proteinExistence type="predicted"/>
<sequence>MAGTRQLSLLLVLATLGAALILYRLISIGERHAKPIPAPKNRPGHSSPIYGVPDGVPVWRKRIVAVGDLHGDLNNARTVLRMADIIDDEDRWIAGNTTLVQTGDIVDRGTDTIALYRLFQRLRGEARVNGGDIFSILGNHEMMNALGDWRYVTKPDIETFGSLEKRQDAMSDQGWLGQEWLANYTVTARVPLTPYDSPSRHLAFSHGSLRPDLPLLTPFPSNPNAIGHSLLAKALRKPMPKPYPPYPYPGLPKDATEDEHTIYGENGVLWWRGLATEDDEAKVCEWAKELRNRLGVRRVIGVSVESKAKAEFQQVKTNLEKKLKELATYNSFIGTGLDKASQADQAMLGCLNVMLHIDERAHAVPTRMTEGRITLLQLDSGRNRGVGGGGCQGDEDGMLDNGSEDGRQDSELEMIDRGLKSSSKKRRGAKRE</sequence>
<protein>
    <submittedName>
        <fullName evidence="1">Uncharacterized protein</fullName>
    </submittedName>
</protein>
<comment type="caution">
    <text evidence="1">The sequence shown here is derived from an EMBL/GenBank/DDBJ whole genome shotgun (WGS) entry which is preliminary data.</text>
</comment>
<gene>
    <name evidence="1" type="ORF">QFC22_001151</name>
</gene>
<accession>A0ACC2XLV3</accession>